<dbReference type="InterPro" id="IPR041472">
    <property type="entry name" value="BL00235/CARNS1_N"/>
</dbReference>
<dbReference type="PROSITE" id="PS50975">
    <property type="entry name" value="ATP_GRASP"/>
    <property type="match status" value="1"/>
</dbReference>
<dbReference type="InterPro" id="IPR011761">
    <property type="entry name" value="ATP-grasp"/>
</dbReference>
<reference evidence="6" key="1">
    <citation type="submission" date="2022-04" db="EMBL/GenBank/DDBJ databases">
        <title>Systematic whole-genome sequencing reveals an unexpected diversity among actinomycetoma pathogens and provides insights into their antibacterial susceptibilities.</title>
        <authorList>
            <person name="Watson A.K."/>
            <person name="Kepplinger B."/>
            <person name="Bakhiet S.M."/>
            <person name="Mhmoud N.A."/>
            <person name="Chapman J."/>
            <person name="Allenby N."/>
            <person name="Mickiewicz K."/>
            <person name="Goodfellow M."/>
            <person name="Fahal A.H."/>
            <person name="Errington J."/>
        </authorList>
    </citation>
    <scope>NUCLEOTIDE SEQUENCE</scope>
    <source>
        <strain evidence="6">SD 504</strain>
    </source>
</reference>
<gene>
    <name evidence="6" type="ORF">MW084_22400</name>
</gene>
<evidence type="ECO:0000256" key="4">
    <source>
        <dbReference type="PROSITE-ProRule" id="PRU00409"/>
    </source>
</evidence>
<keyword evidence="3 4" id="KW-0067">ATP-binding</keyword>
<dbReference type="PANTHER" id="PTHR43585">
    <property type="entry name" value="FUMIPYRROLE BIOSYNTHESIS PROTEIN C"/>
    <property type="match status" value="1"/>
</dbReference>
<keyword evidence="1" id="KW-0436">Ligase</keyword>
<dbReference type="PANTHER" id="PTHR43585:SF2">
    <property type="entry name" value="ATP-GRASP ENZYME FSQD"/>
    <property type="match status" value="1"/>
</dbReference>
<name>A0ABY4TIB0_9ACTN</name>
<organism evidence="6 7">
    <name type="scientific">Streptomyces sudanensis</name>
    <dbReference type="NCBI Taxonomy" id="436397"/>
    <lineage>
        <taxon>Bacteria</taxon>
        <taxon>Bacillati</taxon>
        <taxon>Actinomycetota</taxon>
        <taxon>Actinomycetes</taxon>
        <taxon>Kitasatosporales</taxon>
        <taxon>Streptomycetaceae</taxon>
        <taxon>Streptomyces</taxon>
    </lineage>
</organism>
<dbReference type="Gene3D" id="3.30.1490.20">
    <property type="entry name" value="ATP-grasp fold, A domain"/>
    <property type="match status" value="1"/>
</dbReference>
<keyword evidence="2 4" id="KW-0547">Nucleotide-binding</keyword>
<protein>
    <submittedName>
        <fullName evidence="6">ATP-grasp domain-containing protein</fullName>
    </submittedName>
</protein>
<evidence type="ECO:0000313" key="6">
    <source>
        <dbReference type="EMBL" id="URN18236.1"/>
    </source>
</evidence>
<dbReference type="Proteomes" id="UP001056383">
    <property type="component" value="Chromosome"/>
</dbReference>
<evidence type="ECO:0000259" key="5">
    <source>
        <dbReference type="PROSITE" id="PS50975"/>
    </source>
</evidence>
<dbReference type="Gene3D" id="3.30.470.20">
    <property type="entry name" value="ATP-grasp fold, B domain"/>
    <property type="match status" value="1"/>
</dbReference>
<dbReference type="InterPro" id="IPR052032">
    <property type="entry name" value="ATP-dep_AA_Ligase"/>
</dbReference>
<dbReference type="InterPro" id="IPR013815">
    <property type="entry name" value="ATP_grasp_subdomain_1"/>
</dbReference>
<dbReference type="Pfam" id="PF18130">
    <property type="entry name" value="ATPgrasp_N"/>
    <property type="match status" value="1"/>
</dbReference>
<dbReference type="Pfam" id="PF13535">
    <property type="entry name" value="ATP-grasp_4"/>
    <property type="match status" value="1"/>
</dbReference>
<accession>A0ABY4TIB0</accession>
<evidence type="ECO:0000256" key="1">
    <source>
        <dbReference type="ARBA" id="ARBA00022598"/>
    </source>
</evidence>
<evidence type="ECO:0000256" key="2">
    <source>
        <dbReference type="ARBA" id="ARBA00022741"/>
    </source>
</evidence>
<evidence type="ECO:0000256" key="3">
    <source>
        <dbReference type="ARBA" id="ARBA00022840"/>
    </source>
</evidence>
<feature type="domain" description="ATP-grasp" evidence="5">
    <location>
        <begin position="110"/>
        <end position="299"/>
    </location>
</feature>
<dbReference type="EMBL" id="CP095474">
    <property type="protein sequence ID" value="URN18236.1"/>
    <property type="molecule type" value="Genomic_DNA"/>
</dbReference>
<sequence>MPRVAVIGGELYAVRHAKDLGIDVVQVHVPGKYDERVAHYCEQVLEVGALADSEAVVEALRPLHRARPFDRVVTTSEFGGVTAARVAEEFSLPGNSVRTAEILKDKALMRRVLDEHGLSPVAHRLVRSAEDIVGFLPSVDGRMVVKPVDGTASAHVQLVRGEEEAAAAWKAMRDAGYTEALAEEFLEGPVGSVESFSAGGRHLPVTVTEYVVNDRFVEIGTTMPSRITDGVTRQLFDLTTALLDAVGLVEGPAHTEFVLTPRGPRILESHNRMAGGGMPELVRRAHGLDFARMFLSVPTGLEALPTAVPEHRGAAIRMFAPDPGVVTHVTGLDEVDATVVRTPPGVVVPGTPGIVELADAEVGVMLQLNPGDVVPPLDAGWNRRAGYVIASGRDCHEATARCEDVFGKIGIHTS</sequence>
<dbReference type="Gene3D" id="3.40.50.20">
    <property type="match status" value="1"/>
</dbReference>
<dbReference type="SUPFAM" id="SSF56059">
    <property type="entry name" value="Glutathione synthetase ATP-binding domain-like"/>
    <property type="match status" value="1"/>
</dbReference>
<dbReference type="Pfam" id="PF18603">
    <property type="entry name" value="LAL_C2"/>
    <property type="match status" value="1"/>
</dbReference>
<dbReference type="RefSeq" id="WP_029553382.1">
    <property type="nucleotide sequence ID" value="NZ_CP095474.1"/>
</dbReference>
<proteinExistence type="predicted"/>
<evidence type="ECO:0000313" key="7">
    <source>
        <dbReference type="Proteomes" id="UP001056383"/>
    </source>
</evidence>
<dbReference type="InterPro" id="IPR040570">
    <property type="entry name" value="LAL_C2"/>
</dbReference>
<keyword evidence="7" id="KW-1185">Reference proteome</keyword>